<organism evidence="2 3">
    <name type="scientific">Ruegeria denitrificans</name>
    <dbReference type="NCBI Taxonomy" id="1715692"/>
    <lineage>
        <taxon>Bacteria</taxon>
        <taxon>Pseudomonadati</taxon>
        <taxon>Pseudomonadota</taxon>
        <taxon>Alphaproteobacteria</taxon>
        <taxon>Rhodobacterales</taxon>
        <taxon>Roseobacteraceae</taxon>
        <taxon>Ruegeria</taxon>
    </lineage>
</organism>
<sequence length="131" mass="14943">MFLWGLVACLIVMAAIRLAPSDPNRWHVAPVGDTDRDMPGGVFRVIEGEPDSFERLHEIVTDTPRTYVLAGSVREGMVTYITRSKAFGFPDYTTIQQDGEILRINGRLRFGRRDFGVNRNRVDGWLTRLQF</sequence>
<accession>A0A0P1IC65</accession>
<evidence type="ECO:0008006" key="4">
    <source>
        <dbReference type="Google" id="ProtNLM"/>
    </source>
</evidence>
<gene>
    <name evidence="2" type="ORF">RUE5091_00708</name>
</gene>
<dbReference type="EMBL" id="CYUD01000002">
    <property type="protein sequence ID" value="CUJ88462.1"/>
    <property type="molecule type" value="Genomic_DNA"/>
</dbReference>
<keyword evidence="1" id="KW-0732">Signal</keyword>
<proteinExistence type="predicted"/>
<feature type="signal peptide" evidence="1">
    <location>
        <begin position="1"/>
        <end position="19"/>
    </location>
</feature>
<evidence type="ECO:0000256" key="1">
    <source>
        <dbReference type="SAM" id="SignalP"/>
    </source>
</evidence>
<dbReference type="Proteomes" id="UP000051260">
    <property type="component" value="Unassembled WGS sequence"/>
</dbReference>
<protein>
    <recommendedName>
        <fullName evidence="4">DUF1499 domain-containing protein</fullName>
    </recommendedName>
</protein>
<keyword evidence="3" id="KW-1185">Reference proteome</keyword>
<evidence type="ECO:0000313" key="3">
    <source>
        <dbReference type="Proteomes" id="UP000051260"/>
    </source>
</evidence>
<reference evidence="3" key="1">
    <citation type="submission" date="2015-09" db="EMBL/GenBank/DDBJ databases">
        <authorList>
            <person name="Rodrigo-Torres L."/>
            <person name="Arahal D.R."/>
        </authorList>
    </citation>
    <scope>NUCLEOTIDE SEQUENCE [LARGE SCALE GENOMIC DNA]</scope>
    <source>
        <strain evidence="3">CECT 5091</strain>
    </source>
</reference>
<feature type="chain" id="PRO_5006065103" description="DUF1499 domain-containing protein" evidence="1">
    <location>
        <begin position="20"/>
        <end position="131"/>
    </location>
</feature>
<dbReference type="InterPro" id="IPR010865">
    <property type="entry name" value="DUF1499"/>
</dbReference>
<dbReference type="STRING" id="1715692.RUE5091_00708"/>
<name>A0A0P1IC65_9RHOB</name>
<dbReference type="Pfam" id="PF07386">
    <property type="entry name" value="DUF1499"/>
    <property type="match status" value="1"/>
</dbReference>
<dbReference type="AlphaFoldDB" id="A0A0P1IC65"/>
<evidence type="ECO:0000313" key="2">
    <source>
        <dbReference type="EMBL" id="CUJ88462.1"/>
    </source>
</evidence>